<dbReference type="AlphaFoldDB" id="A0A8K0N1X8"/>
<accession>A0A8K0N1X8</accession>
<organism evidence="1 2">
    <name type="scientific">Cocos nucifera</name>
    <name type="common">Coconut palm</name>
    <dbReference type="NCBI Taxonomy" id="13894"/>
    <lineage>
        <taxon>Eukaryota</taxon>
        <taxon>Viridiplantae</taxon>
        <taxon>Streptophyta</taxon>
        <taxon>Embryophyta</taxon>
        <taxon>Tracheophyta</taxon>
        <taxon>Spermatophyta</taxon>
        <taxon>Magnoliopsida</taxon>
        <taxon>Liliopsida</taxon>
        <taxon>Arecaceae</taxon>
        <taxon>Arecoideae</taxon>
        <taxon>Cocoseae</taxon>
        <taxon>Attaleinae</taxon>
        <taxon>Cocos</taxon>
    </lineage>
</organism>
<dbReference type="Proteomes" id="UP000797356">
    <property type="component" value="Chromosome 5"/>
</dbReference>
<name>A0A8K0N1X8_COCNU</name>
<sequence>MTSPAQARPELFKLATEEALIEGRKEVLLPKDFVTMPPSTPLELEFSQRLRKSRQGQKDYGLPQTCTIEASNVPTITIMATTLRNTFSFETKLRSSSERSG</sequence>
<reference evidence="1" key="2">
    <citation type="submission" date="2019-07" db="EMBL/GenBank/DDBJ databases">
        <authorList>
            <person name="Yang Y."/>
            <person name="Bocs S."/>
            <person name="Baudouin L."/>
        </authorList>
    </citation>
    <scope>NUCLEOTIDE SEQUENCE</scope>
    <source>
        <tissue evidence="1">Spear leaf of Hainan Tall coconut</tissue>
    </source>
</reference>
<comment type="caution">
    <text evidence="1">The sequence shown here is derived from an EMBL/GenBank/DDBJ whole genome shotgun (WGS) entry which is preliminary data.</text>
</comment>
<proteinExistence type="predicted"/>
<gene>
    <name evidence="1" type="ORF">COCNU_05G004350</name>
</gene>
<dbReference type="EMBL" id="CM017876">
    <property type="protein sequence ID" value="KAG1342206.1"/>
    <property type="molecule type" value="Genomic_DNA"/>
</dbReference>
<keyword evidence="2" id="KW-1185">Reference proteome</keyword>
<evidence type="ECO:0000313" key="1">
    <source>
        <dbReference type="EMBL" id="KAG1342206.1"/>
    </source>
</evidence>
<protein>
    <submittedName>
        <fullName evidence="1">Uncharacterized protein</fullName>
    </submittedName>
</protein>
<evidence type="ECO:0000313" key="2">
    <source>
        <dbReference type="Proteomes" id="UP000797356"/>
    </source>
</evidence>
<reference evidence="1" key="1">
    <citation type="journal article" date="2017" name="Gigascience">
        <title>The genome draft of coconut (Cocos nucifera).</title>
        <authorList>
            <person name="Xiao Y."/>
            <person name="Xu P."/>
            <person name="Fan H."/>
            <person name="Baudouin L."/>
            <person name="Xia W."/>
            <person name="Bocs S."/>
            <person name="Xu J."/>
            <person name="Li Q."/>
            <person name="Guo A."/>
            <person name="Zhou L."/>
            <person name="Li J."/>
            <person name="Wu Y."/>
            <person name="Ma Z."/>
            <person name="Armero A."/>
            <person name="Issali A.E."/>
            <person name="Liu N."/>
            <person name="Peng M."/>
            <person name="Yang Y."/>
        </authorList>
    </citation>
    <scope>NUCLEOTIDE SEQUENCE</scope>
    <source>
        <tissue evidence="1">Spear leaf of Hainan Tall coconut</tissue>
    </source>
</reference>